<evidence type="ECO:0008006" key="4">
    <source>
        <dbReference type="Google" id="ProtNLM"/>
    </source>
</evidence>
<keyword evidence="3" id="KW-1185">Reference proteome</keyword>
<dbReference type="RefSeq" id="WP_146503742.1">
    <property type="nucleotide sequence ID" value="NZ_SJPG01000001.1"/>
</dbReference>
<feature type="transmembrane region" description="Helical" evidence="1">
    <location>
        <begin position="21"/>
        <end position="38"/>
    </location>
</feature>
<comment type="caution">
    <text evidence="2">The sequence shown here is derived from an EMBL/GenBank/DDBJ whole genome shotgun (WGS) entry which is preliminary data.</text>
</comment>
<keyword evidence="1" id="KW-0472">Membrane</keyword>
<organism evidence="2 3">
    <name type="scientific">Rubinisphaera italica</name>
    <dbReference type="NCBI Taxonomy" id="2527969"/>
    <lineage>
        <taxon>Bacteria</taxon>
        <taxon>Pseudomonadati</taxon>
        <taxon>Planctomycetota</taxon>
        <taxon>Planctomycetia</taxon>
        <taxon>Planctomycetales</taxon>
        <taxon>Planctomycetaceae</taxon>
        <taxon>Rubinisphaera</taxon>
    </lineage>
</organism>
<name>A0A5C5XFN2_9PLAN</name>
<keyword evidence="1" id="KW-0812">Transmembrane</keyword>
<protein>
    <recommendedName>
        <fullName evidence="4">Bacterial type II secretion system protein G</fullName>
    </recommendedName>
</protein>
<sequence length="473" mass="54015">MSDEVASKRKSGWHRLLHPKFAVPVVLLLVLIAAPFLYRSYRLSLISDPGEPFDVEAFIVEHTVPDEENALVPFRNAIKQYEAAPGIQWDEEYDDLWNVRPNEEKTKILLEYMQQIEPALLAWEKASQMPNFSEISASILNYYESLETTKGTGGIAMMGEIQAWIASENGDDVEAMRWLLCNLRSSRLIARNGGIMSFLKGYARYRSTSESILKWLAQQKLSTVDLKQLLKDVKTIHHLTPPISDHFKMDYLEILNSKELISSDFYEYLLPDYPPVLLPWIFYFQGEPDLFYRINSHSLANHLRYADLPKYQRPPLSSCGENVCYLYETSSGESIPPTQVTLERLEQAAESSTLYLEIPNLFHNVIIASDKQILLQRVIESVIHLEIYRKNNGEFPDTLTQAFPLSEDLPIDDLKPSGAVLNYVKDGPLHYRLWSVGFDGIDNGGVDPSFDRDAADLGIEMNRNDSLESPEEK</sequence>
<keyword evidence="1" id="KW-1133">Transmembrane helix</keyword>
<dbReference type="OrthoDB" id="273311at2"/>
<accession>A0A5C5XFN2</accession>
<reference evidence="2 3" key="1">
    <citation type="submission" date="2019-02" db="EMBL/GenBank/DDBJ databases">
        <title>Deep-cultivation of Planctomycetes and their phenomic and genomic characterization uncovers novel biology.</title>
        <authorList>
            <person name="Wiegand S."/>
            <person name="Jogler M."/>
            <person name="Boedeker C."/>
            <person name="Pinto D."/>
            <person name="Vollmers J."/>
            <person name="Rivas-Marin E."/>
            <person name="Kohn T."/>
            <person name="Peeters S.H."/>
            <person name="Heuer A."/>
            <person name="Rast P."/>
            <person name="Oberbeckmann S."/>
            <person name="Bunk B."/>
            <person name="Jeske O."/>
            <person name="Meyerdierks A."/>
            <person name="Storesund J.E."/>
            <person name="Kallscheuer N."/>
            <person name="Luecker S."/>
            <person name="Lage O.M."/>
            <person name="Pohl T."/>
            <person name="Merkel B.J."/>
            <person name="Hornburger P."/>
            <person name="Mueller R.-W."/>
            <person name="Bruemmer F."/>
            <person name="Labrenz M."/>
            <person name="Spormann A.M."/>
            <person name="Op Den Camp H."/>
            <person name="Overmann J."/>
            <person name="Amann R."/>
            <person name="Jetten M.S.M."/>
            <person name="Mascher T."/>
            <person name="Medema M.H."/>
            <person name="Devos D.P."/>
            <person name="Kaster A.-K."/>
            <person name="Ovreas L."/>
            <person name="Rohde M."/>
            <person name="Galperin M.Y."/>
            <person name="Jogler C."/>
        </authorList>
    </citation>
    <scope>NUCLEOTIDE SEQUENCE [LARGE SCALE GENOMIC DNA]</scope>
    <source>
        <strain evidence="2 3">Pan54</strain>
    </source>
</reference>
<dbReference type="AlphaFoldDB" id="A0A5C5XFN2"/>
<evidence type="ECO:0000313" key="3">
    <source>
        <dbReference type="Proteomes" id="UP000316095"/>
    </source>
</evidence>
<dbReference type="Proteomes" id="UP000316095">
    <property type="component" value="Unassembled WGS sequence"/>
</dbReference>
<evidence type="ECO:0000256" key="1">
    <source>
        <dbReference type="SAM" id="Phobius"/>
    </source>
</evidence>
<proteinExistence type="predicted"/>
<gene>
    <name evidence="2" type="ORF">Pan54_25370</name>
</gene>
<evidence type="ECO:0000313" key="2">
    <source>
        <dbReference type="EMBL" id="TWT61800.1"/>
    </source>
</evidence>
<dbReference type="EMBL" id="SJPG01000001">
    <property type="protein sequence ID" value="TWT61800.1"/>
    <property type="molecule type" value="Genomic_DNA"/>
</dbReference>